<evidence type="ECO:0000313" key="1">
    <source>
        <dbReference type="EMBL" id="KZX21168.1"/>
    </source>
</evidence>
<name>A0A162GQF9_9MICO</name>
<sequence>MTPSSSAADDLALAVRAAHHLADLTAQMYIDALWRAKNDPDETRWMLNRLAAELRSARTVLAATQDTDWWESASVDAIAHACQLARTWGRAHPDIAGWERQLLATIEGRTRAAPLSA</sequence>
<dbReference type="RefSeq" id="WP_068210802.1">
    <property type="nucleotide sequence ID" value="NZ_CP047186.1"/>
</dbReference>
<keyword evidence="3" id="KW-1185">Reference proteome</keyword>
<reference evidence="1 3" key="1">
    <citation type="submission" date="2015-08" db="EMBL/GenBank/DDBJ databases">
        <title>Draft Genome Sequence of Rathayibacter sp. Strain VKM Ac-2596 Isolated from Leaf Gall Induced by Plant-Parasitic Nematodes.</title>
        <authorList>
            <person name="Vasilenko O.V."/>
            <person name="Starodumova I.P."/>
            <person name="Tarlachkov S.V."/>
            <person name="Dorofeeva L.V."/>
            <person name="Evtushenko L.I."/>
        </authorList>
    </citation>
    <scope>NUCLEOTIDE SEQUENCE [LARGE SCALE GENOMIC DNA]</scope>
    <source>
        <strain evidence="1 3">VKM Ac-2596</strain>
    </source>
</reference>
<accession>A0A162GQF9</accession>
<dbReference type="AlphaFoldDB" id="A0A162GQF9"/>
<evidence type="ECO:0000313" key="3">
    <source>
        <dbReference type="Proteomes" id="UP000076717"/>
    </source>
</evidence>
<evidence type="ECO:0000313" key="4">
    <source>
        <dbReference type="Proteomes" id="UP000465031"/>
    </source>
</evidence>
<reference evidence="4" key="2">
    <citation type="submission" date="2019-12" db="EMBL/GenBank/DDBJ databases">
        <title>Complete and draft genome sequences of new strains and members of some known species of the genus Rathayibacter isolated from plants.</title>
        <authorList>
            <person name="Tarlachkov S.V."/>
            <person name="Starodumova I.P."/>
            <person name="Dorofeeva L.V."/>
            <person name="Prisyazhnaya N.V."/>
            <person name="Leyn S."/>
            <person name="Zlamal J."/>
            <person name="Elan M."/>
            <person name="Osterman A.L."/>
            <person name="Nadler S."/>
            <person name="Subbotin S.A."/>
            <person name="Evtushenko L.I."/>
        </authorList>
    </citation>
    <scope>NUCLEOTIDE SEQUENCE [LARGE SCALE GENOMIC DNA]</scope>
    <source>
        <strain evidence="4">VKM Ac-2761</strain>
    </source>
</reference>
<dbReference type="OrthoDB" id="5124394at2"/>
<dbReference type="KEGG" id="rte:GSU10_00310"/>
<dbReference type="EMBL" id="CP047186">
    <property type="protein sequence ID" value="QHC54249.1"/>
    <property type="molecule type" value="Genomic_DNA"/>
</dbReference>
<dbReference type="EMBL" id="LIIN01000051">
    <property type="protein sequence ID" value="KZX21168.1"/>
    <property type="molecule type" value="Genomic_DNA"/>
</dbReference>
<evidence type="ECO:0000313" key="2">
    <source>
        <dbReference type="EMBL" id="QHC54249.1"/>
    </source>
</evidence>
<protein>
    <submittedName>
        <fullName evidence="1">Uncharacterized protein</fullName>
    </submittedName>
</protein>
<gene>
    <name evidence="1" type="ORF">ACH61_01715</name>
    <name evidence="2" type="ORF">GSU10_00310</name>
</gene>
<organism evidence="1 3">
    <name type="scientific">Rathayibacter tanaceti</name>
    <dbReference type="NCBI Taxonomy" id="1671680"/>
    <lineage>
        <taxon>Bacteria</taxon>
        <taxon>Bacillati</taxon>
        <taxon>Actinomycetota</taxon>
        <taxon>Actinomycetes</taxon>
        <taxon>Micrococcales</taxon>
        <taxon>Microbacteriaceae</taxon>
        <taxon>Rathayibacter</taxon>
    </lineage>
</organism>
<dbReference type="Proteomes" id="UP000465031">
    <property type="component" value="Chromosome"/>
</dbReference>
<dbReference type="Proteomes" id="UP000076717">
    <property type="component" value="Unassembled WGS sequence"/>
</dbReference>
<proteinExistence type="predicted"/>
<reference evidence="2" key="3">
    <citation type="submission" date="2019-12" db="EMBL/GenBank/DDBJ databases">
        <title>Complete and Draft Genome Sequences of New Strains and Members of Some Known Species of the Genus Rathayibacter isolated from Plants.</title>
        <authorList>
            <person name="Tarlachkov S.V."/>
            <person name="Starodumova I.P."/>
            <person name="Dorofeeva L.V."/>
            <person name="Prisyazhnaya N.V."/>
            <person name="Leyn S.A."/>
            <person name="Zlamal J.E."/>
            <person name="Elane M.L."/>
            <person name="Osterman A.L."/>
            <person name="Nadler S.A."/>
            <person name="Subbotin S.A."/>
            <person name="Evtushenko L.I."/>
        </authorList>
    </citation>
    <scope>NUCLEOTIDE SEQUENCE</scope>
    <source>
        <strain evidence="2">VKM Ac-2761</strain>
    </source>
</reference>